<evidence type="ECO:0000313" key="3">
    <source>
        <dbReference type="EMBL" id="SFU49918.1"/>
    </source>
</evidence>
<dbReference type="Gene3D" id="3.30.470.20">
    <property type="entry name" value="ATP-grasp fold, B domain"/>
    <property type="match status" value="1"/>
</dbReference>
<dbReference type="EMBL" id="FPCA01000001">
    <property type="protein sequence ID" value="SFU49918.1"/>
    <property type="molecule type" value="Genomic_DNA"/>
</dbReference>
<dbReference type="Gene3D" id="3.30.1490.20">
    <property type="entry name" value="ATP-grasp fold, A domain"/>
    <property type="match status" value="1"/>
</dbReference>
<dbReference type="GO" id="GO:0018169">
    <property type="term" value="F:ribosomal S6-glutamic acid ligase activity"/>
    <property type="evidence" value="ECO:0007669"/>
    <property type="project" value="TreeGrafter"/>
</dbReference>
<gene>
    <name evidence="3" type="ORF">SAMN04487941_1147</name>
</gene>
<keyword evidence="1" id="KW-0547">Nucleotide-binding</keyword>
<keyword evidence="4" id="KW-1185">Reference proteome</keyword>
<dbReference type="GO" id="GO:0005524">
    <property type="term" value="F:ATP binding"/>
    <property type="evidence" value="ECO:0007669"/>
    <property type="project" value="UniProtKB-UniRule"/>
</dbReference>
<name>A0A1I7GN94_9BACT</name>
<dbReference type="STRING" id="388950.GCA_001611675_00242"/>
<evidence type="ECO:0000313" key="4">
    <source>
        <dbReference type="Proteomes" id="UP000182491"/>
    </source>
</evidence>
<dbReference type="PANTHER" id="PTHR21621">
    <property type="entry name" value="RIBOSOMAL PROTEIN S6 MODIFICATION PROTEIN"/>
    <property type="match status" value="1"/>
</dbReference>
<sequence length="327" mass="36132">MSSNTSERPIVIFHEHPDWFRPLFNELDARGIPYVRQNAAEHTFDLASDEQNTSLFFNRMSPSAYLRNNEQGIFYTLGLLAHLEAKGVPVVNGFKAFQYETSKALQHILLEKLGLPYPKSRIINHASQAVKASEGLRFPIVVKANIGGSGAGITRFDSVEELALAVTAGEIKLGIDHTALVQEFIPARGGHINRVETLGGKYLYAIKVYTSGESFNLCPADICQTTNGKELARNACALDAPKNGLKVEGFTPDQEVIDAIERIVQEAGIDVGGIEYTIDDRDGQIYYYDVNALSNFVADAVNVIGFNPHEKLVDYLEKRAQLKTQEV</sequence>
<proteinExistence type="predicted"/>
<dbReference type="GO" id="GO:0009432">
    <property type="term" value="P:SOS response"/>
    <property type="evidence" value="ECO:0007669"/>
    <property type="project" value="TreeGrafter"/>
</dbReference>
<dbReference type="Pfam" id="PF08443">
    <property type="entry name" value="RimK"/>
    <property type="match status" value="1"/>
</dbReference>
<dbReference type="AlphaFoldDB" id="A0A1I7GN94"/>
<dbReference type="InterPro" id="IPR013651">
    <property type="entry name" value="ATP-grasp_RimK-type"/>
</dbReference>
<dbReference type="PANTHER" id="PTHR21621:SF0">
    <property type="entry name" value="BETA-CITRYLGLUTAMATE SYNTHASE B-RELATED"/>
    <property type="match status" value="1"/>
</dbReference>
<dbReference type="InterPro" id="IPR011761">
    <property type="entry name" value="ATP-grasp"/>
</dbReference>
<dbReference type="Gene3D" id="3.40.50.20">
    <property type="match status" value="1"/>
</dbReference>
<feature type="domain" description="ATP-grasp" evidence="2">
    <location>
        <begin position="107"/>
        <end position="317"/>
    </location>
</feature>
<dbReference type="SUPFAM" id="SSF56059">
    <property type="entry name" value="Glutathione synthetase ATP-binding domain-like"/>
    <property type="match status" value="1"/>
</dbReference>
<dbReference type="OrthoDB" id="4789744at2"/>
<dbReference type="Proteomes" id="UP000182491">
    <property type="component" value="Unassembled WGS sequence"/>
</dbReference>
<evidence type="ECO:0000256" key="1">
    <source>
        <dbReference type="PROSITE-ProRule" id="PRU00409"/>
    </source>
</evidence>
<organism evidence="3 4">
    <name type="scientific">Pontibacter akesuensis</name>
    <dbReference type="NCBI Taxonomy" id="388950"/>
    <lineage>
        <taxon>Bacteria</taxon>
        <taxon>Pseudomonadati</taxon>
        <taxon>Bacteroidota</taxon>
        <taxon>Cytophagia</taxon>
        <taxon>Cytophagales</taxon>
        <taxon>Hymenobacteraceae</taxon>
        <taxon>Pontibacter</taxon>
    </lineage>
</organism>
<accession>A0A1I7GN94</accession>
<dbReference type="RefSeq" id="WP_068836472.1">
    <property type="nucleotide sequence ID" value="NZ_BMXC01000001.1"/>
</dbReference>
<evidence type="ECO:0000259" key="2">
    <source>
        <dbReference type="PROSITE" id="PS50975"/>
    </source>
</evidence>
<dbReference type="GO" id="GO:0046872">
    <property type="term" value="F:metal ion binding"/>
    <property type="evidence" value="ECO:0007669"/>
    <property type="project" value="InterPro"/>
</dbReference>
<keyword evidence="1" id="KW-0067">ATP-binding</keyword>
<dbReference type="InterPro" id="IPR013815">
    <property type="entry name" value="ATP_grasp_subdomain_1"/>
</dbReference>
<reference evidence="4" key="1">
    <citation type="submission" date="2016-10" db="EMBL/GenBank/DDBJ databases">
        <authorList>
            <person name="Varghese N."/>
        </authorList>
    </citation>
    <scope>NUCLEOTIDE SEQUENCE [LARGE SCALE GENOMIC DNA]</scope>
    <source>
        <strain evidence="4">DSM 18820</strain>
    </source>
</reference>
<dbReference type="GO" id="GO:0005737">
    <property type="term" value="C:cytoplasm"/>
    <property type="evidence" value="ECO:0007669"/>
    <property type="project" value="TreeGrafter"/>
</dbReference>
<protein>
    <submittedName>
        <fullName evidence="3">ATP-grasp domain-containing protein</fullName>
    </submittedName>
</protein>
<dbReference type="PROSITE" id="PS50975">
    <property type="entry name" value="ATP_GRASP"/>
    <property type="match status" value="1"/>
</dbReference>